<keyword evidence="1" id="KW-0456">Lyase</keyword>
<protein>
    <submittedName>
        <fullName evidence="2">Gamma-glutamylcyclotransferase</fullName>
    </submittedName>
</protein>
<name>A0ABS9X7Q4_9GAMM</name>
<dbReference type="EMBL" id="JAKKSL010000005">
    <property type="protein sequence ID" value="MCI2285521.1"/>
    <property type="molecule type" value="Genomic_DNA"/>
</dbReference>
<dbReference type="CDD" id="cd06661">
    <property type="entry name" value="GGCT_like"/>
    <property type="match status" value="1"/>
</dbReference>
<dbReference type="RefSeq" id="WP_242288399.1">
    <property type="nucleotide sequence ID" value="NZ_JAKKSL010000005.1"/>
</dbReference>
<dbReference type="PANTHER" id="PTHR12935:SF0">
    <property type="entry name" value="GAMMA-GLUTAMYLCYCLOTRANSFERASE"/>
    <property type="match status" value="1"/>
</dbReference>
<evidence type="ECO:0000256" key="1">
    <source>
        <dbReference type="ARBA" id="ARBA00023239"/>
    </source>
</evidence>
<dbReference type="InterPro" id="IPR036568">
    <property type="entry name" value="GGCT-like_sf"/>
</dbReference>
<accession>A0ABS9X7Q4</accession>
<organism evidence="2 3">
    <name type="scientific">Colwellia maritima</name>
    <dbReference type="NCBI Taxonomy" id="2912588"/>
    <lineage>
        <taxon>Bacteria</taxon>
        <taxon>Pseudomonadati</taxon>
        <taxon>Pseudomonadota</taxon>
        <taxon>Gammaproteobacteria</taxon>
        <taxon>Alteromonadales</taxon>
        <taxon>Colwelliaceae</taxon>
        <taxon>Colwellia</taxon>
    </lineage>
</organism>
<comment type="caution">
    <text evidence="2">The sequence shown here is derived from an EMBL/GenBank/DDBJ whole genome shotgun (WGS) entry which is preliminary data.</text>
</comment>
<sequence>MSIASLKAKGVVPLSSKSAVLHGWVLRFNVQHFFRNEGGVGNIECTDDPQDQVLGILHELSDDALELLDAAEAYGYGYDRITLDVEVDVMVDSYASKQSQSQTTAALTYVGMPDFIDNNCLPSRRYLNIILDGAIKAGLNQDYIEQLKIQPVLKPKNYPLFVPPEGEYPTFDEALLTKYPLYTALNGFVFDMSDARPHHEFLKGFFGGKDMTLFHLKRLDSSNNEETIDDIKHNHLNSIQEAYLNSFLNEYAVEYCYVGRFNYHCE</sequence>
<reference evidence="2" key="1">
    <citation type="submission" date="2022-01" db="EMBL/GenBank/DDBJ databases">
        <title>Colwellia maritima, isolated from seawater.</title>
        <authorList>
            <person name="Kristyanto S."/>
            <person name="Jung J."/>
            <person name="Jeon C.O."/>
        </authorList>
    </citation>
    <scope>NUCLEOTIDE SEQUENCE</scope>
    <source>
        <strain evidence="2">MSW7</strain>
    </source>
</reference>
<gene>
    <name evidence="2" type="ORF">L3081_21650</name>
</gene>
<evidence type="ECO:0000313" key="2">
    <source>
        <dbReference type="EMBL" id="MCI2285521.1"/>
    </source>
</evidence>
<dbReference type="Gene3D" id="3.10.490.10">
    <property type="entry name" value="Gamma-glutamyl cyclotransferase-like"/>
    <property type="match status" value="1"/>
</dbReference>
<proteinExistence type="predicted"/>
<keyword evidence="3" id="KW-1185">Reference proteome</keyword>
<dbReference type="Proteomes" id="UP001139646">
    <property type="component" value="Unassembled WGS sequence"/>
</dbReference>
<dbReference type="PANTHER" id="PTHR12935">
    <property type="entry name" value="GAMMA-GLUTAMYLCYCLOTRANSFERASE"/>
    <property type="match status" value="1"/>
</dbReference>
<evidence type="ECO:0000313" key="3">
    <source>
        <dbReference type="Proteomes" id="UP001139646"/>
    </source>
</evidence>
<dbReference type="InterPro" id="IPR013024">
    <property type="entry name" value="GGCT-like"/>
</dbReference>
<dbReference type="Pfam" id="PF13772">
    <property type="entry name" value="AIG2_2"/>
    <property type="match status" value="1"/>
</dbReference>
<dbReference type="SUPFAM" id="SSF110857">
    <property type="entry name" value="Gamma-glutamyl cyclotransferase-like"/>
    <property type="match status" value="1"/>
</dbReference>
<dbReference type="InterPro" id="IPR017939">
    <property type="entry name" value="G-Glutamylcylcotransferase"/>
</dbReference>